<dbReference type="Proteomes" id="UP000215086">
    <property type="component" value="Chromosome"/>
</dbReference>
<evidence type="ECO:0000313" key="2">
    <source>
        <dbReference type="Proteomes" id="UP000215086"/>
    </source>
</evidence>
<evidence type="ECO:0000313" key="1">
    <source>
        <dbReference type="EMBL" id="ASV77022.1"/>
    </source>
</evidence>
<dbReference type="RefSeq" id="WP_095416656.1">
    <property type="nucleotide sequence ID" value="NZ_CP018477.1"/>
</dbReference>
<keyword evidence="2" id="KW-1185">Reference proteome</keyword>
<reference evidence="1 2" key="1">
    <citation type="journal article" name="Front. Microbiol.">
        <title>Sugar Metabolism of the First Thermophilic Planctomycete Thermogutta terrifontis: Comparative Genomic and Transcriptomic Approaches.</title>
        <authorList>
            <person name="Elcheninov A.G."/>
            <person name="Menzel P."/>
            <person name="Gudbergsdottir S.R."/>
            <person name="Slesarev A.I."/>
            <person name="Kadnikov V.V."/>
            <person name="Krogh A."/>
            <person name="Bonch-Osmolovskaya E.A."/>
            <person name="Peng X."/>
            <person name="Kublanov I.V."/>
        </authorList>
    </citation>
    <scope>NUCLEOTIDE SEQUENCE [LARGE SCALE GENOMIC DNA]</scope>
    <source>
        <strain evidence="1 2">R1</strain>
    </source>
</reference>
<protein>
    <submittedName>
        <fullName evidence="1">Uncharacterized protein</fullName>
    </submittedName>
</protein>
<sequence length="175" mass="20228">MSAPVSSEASLEQKLQQLEEQLKAGTPDIEQFRQTYDALRELSRRLQSLLQWAAEDRRGTKNEKKFQGLYRQVAGWNASELMESLRRTGFALKKDSELKDVFDRQGYRILELARAGKRDEAFHAILRIFVSAKKEFPSQLVEAFKPVYSDQLFKVFLFSFLSGILGQEETEQESL</sequence>
<dbReference type="KEGG" id="ttf:THTE_4421"/>
<gene>
    <name evidence="1" type="ORF">THTE_4421</name>
</gene>
<dbReference type="AlphaFoldDB" id="A0A286RM40"/>
<proteinExistence type="predicted"/>
<name>A0A286RM40_9BACT</name>
<accession>A0A286RM40</accession>
<dbReference type="EMBL" id="CP018477">
    <property type="protein sequence ID" value="ASV77022.1"/>
    <property type="molecule type" value="Genomic_DNA"/>
</dbReference>
<dbReference type="OrthoDB" id="1550858at2"/>
<organism evidence="1 2">
    <name type="scientific">Thermogutta terrifontis</name>
    <dbReference type="NCBI Taxonomy" id="1331910"/>
    <lineage>
        <taxon>Bacteria</taxon>
        <taxon>Pseudomonadati</taxon>
        <taxon>Planctomycetota</taxon>
        <taxon>Planctomycetia</taxon>
        <taxon>Pirellulales</taxon>
        <taxon>Thermoguttaceae</taxon>
        <taxon>Thermogutta</taxon>
    </lineage>
</organism>